<dbReference type="Proteomes" id="UP000612055">
    <property type="component" value="Unassembled WGS sequence"/>
</dbReference>
<keyword evidence="3" id="KW-1185">Reference proteome</keyword>
<gene>
    <name evidence="2" type="ORF">HYH03_007481</name>
</gene>
<protein>
    <submittedName>
        <fullName evidence="2">Uncharacterized protein</fullName>
    </submittedName>
</protein>
<dbReference type="EMBL" id="JAEHOE010000031">
    <property type="protein sequence ID" value="KAG2494429.1"/>
    <property type="molecule type" value="Genomic_DNA"/>
</dbReference>
<sequence>MASPPKQHAPALKAWASLAGRLLRAPGAPASTAPAAEAAASQPSPAAPGPGSGLQGARIVEAVRLTSAEELRAQVEQDARLWIDGTGPGDPPLTDDDRASFTAAELACLLAGRRGVALLQLHVGWEEHDRAPPYGPYRPLVLRMLREALARPDLVSYASAVPAAPGGVGGGAAAGFTMVLTADKEPFRSWGAHLASFGCQAALEAQSPYYKVLIGRVLGYKPENIAHHVQGQHGQPPSAEVLAAVEAQLKALSPKPAVLPWNVGARGGGRKKAK</sequence>
<accession>A0A835Y3A0</accession>
<evidence type="ECO:0000256" key="1">
    <source>
        <dbReference type="SAM" id="MobiDB-lite"/>
    </source>
</evidence>
<organism evidence="2 3">
    <name type="scientific">Edaphochlamys debaryana</name>
    <dbReference type="NCBI Taxonomy" id="47281"/>
    <lineage>
        <taxon>Eukaryota</taxon>
        <taxon>Viridiplantae</taxon>
        <taxon>Chlorophyta</taxon>
        <taxon>core chlorophytes</taxon>
        <taxon>Chlorophyceae</taxon>
        <taxon>CS clade</taxon>
        <taxon>Chlamydomonadales</taxon>
        <taxon>Chlamydomonadales incertae sedis</taxon>
        <taxon>Edaphochlamys</taxon>
    </lineage>
</organism>
<dbReference type="OrthoDB" id="513406at2759"/>
<proteinExistence type="predicted"/>
<dbReference type="AlphaFoldDB" id="A0A835Y3A0"/>
<feature type="compositionally biased region" description="Low complexity" evidence="1">
    <location>
        <begin position="26"/>
        <end position="44"/>
    </location>
</feature>
<evidence type="ECO:0000313" key="3">
    <source>
        <dbReference type="Proteomes" id="UP000612055"/>
    </source>
</evidence>
<feature type="region of interest" description="Disordered" evidence="1">
    <location>
        <begin position="26"/>
        <end position="53"/>
    </location>
</feature>
<comment type="caution">
    <text evidence="2">The sequence shown here is derived from an EMBL/GenBank/DDBJ whole genome shotgun (WGS) entry which is preliminary data.</text>
</comment>
<reference evidence="2" key="1">
    <citation type="journal article" date="2020" name="bioRxiv">
        <title>Comparative genomics of Chlamydomonas.</title>
        <authorList>
            <person name="Craig R.J."/>
            <person name="Hasan A.R."/>
            <person name="Ness R.W."/>
            <person name="Keightley P.D."/>
        </authorList>
    </citation>
    <scope>NUCLEOTIDE SEQUENCE</scope>
    <source>
        <strain evidence="2">CCAP 11/70</strain>
    </source>
</reference>
<evidence type="ECO:0000313" key="2">
    <source>
        <dbReference type="EMBL" id="KAG2494429.1"/>
    </source>
</evidence>
<name>A0A835Y3A0_9CHLO</name>